<dbReference type="EMBL" id="JARJLG010000284">
    <property type="protein sequence ID" value="KAJ7720092.1"/>
    <property type="molecule type" value="Genomic_DNA"/>
</dbReference>
<proteinExistence type="predicted"/>
<name>A0AAD7MJE9_9AGAR</name>
<dbReference type="Proteomes" id="UP001215280">
    <property type="component" value="Unassembled WGS sequence"/>
</dbReference>
<dbReference type="AlphaFoldDB" id="A0AAD7MJE9"/>
<keyword evidence="1" id="KW-0732">Signal</keyword>
<evidence type="ECO:0000313" key="2">
    <source>
        <dbReference type="EMBL" id="KAJ7720092.1"/>
    </source>
</evidence>
<evidence type="ECO:0000313" key="3">
    <source>
        <dbReference type="Proteomes" id="UP001215280"/>
    </source>
</evidence>
<keyword evidence="3" id="KW-1185">Reference proteome</keyword>
<reference evidence="2" key="1">
    <citation type="submission" date="2023-03" db="EMBL/GenBank/DDBJ databases">
        <title>Massive genome expansion in bonnet fungi (Mycena s.s.) driven by repeated elements and novel gene families across ecological guilds.</title>
        <authorList>
            <consortium name="Lawrence Berkeley National Laboratory"/>
            <person name="Harder C.B."/>
            <person name="Miyauchi S."/>
            <person name="Viragh M."/>
            <person name="Kuo A."/>
            <person name="Thoen E."/>
            <person name="Andreopoulos B."/>
            <person name="Lu D."/>
            <person name="Skrede I."/>
            <person name="Drula E."/>
            <person name="Henrissat B."/>
            <person name="Morin E."/>
            <person name="Kohler A."/>
            <person name="Barry K."/>
            <person name="LaButti K."/>
            <person name="Morin E."/>
            <person name="Salamov A."/>
            <person name="Lipzen A."/>
            <person name="Mereny Z."/>
            <person name="Hegedus B."/>
            <person name="Baldrian P."/>
            <person name="Stursova M."/>
            <person name="Weitz H."/>
            <person name="Taylor A."/>
            <person name="Grigoriev I.V."/>
            <person name="Nagy L.G."/>
            <person name="Martin F."/>
            <person name="Kauserud H."/>
        </authorList>
    </citation>
    <scope>NUCLEOTIDE SEQUENCE</scope>
    <source>
        <strain evidence="2">CBHHK188m</strain>
    </source>
</reference>
<accession>A0AAD7MJE9</accession>
<gene>
    <name evidence="2" type="ORF">DFH07DRAFT_858952</name>
</gene>
<comment type="caution">
    <text evidence="2">The sequence shown here is derived from an EMBL/GenBank/DDBJ whole genome shotgun (WGS) entry which is preliminary data.</text>
</comment>
<evidence type="ECO:0000256" key="1">
    <source>
        <dbReference type="SAM" id="SignalP"/>
    </source>
</evidence>
<protein>
    <recommendedName>
        <fullName evidence="4">Hydrophobin</fullName>
    </recommendedName>
</protein>
<organism evidence="2 3">
    <name type="scientific">Mycena maculata</name>
    <dbReference type="NCBI Taxonomy" id="230809"/>
    <lineage>
        <taxon>Eukaryota</taxon>
        <taxon>Fungi</taxon>
        <taxon>Dikarya</taxon>
        <taxon>Basidiomycota</taxon>
        <taxon>Agaricomycotina</taxon>
        <taxon>Agaricomycetes</taxon>
        <taxon>Agaricomycetidae</taxon>
        <taxon>Agaricales</taxon>
        <taxon>Marasmiineae</taxon>
        <taxon>Mycenaceae</taxon>
        <taxon>Mycena</taxon>
    </lineage>
</organism>
<sequence>MHFFFAIFLTAATLTGLVFGRPISTQKPLMPLQIGETQCFTERAAITSDCEALLANPPTPNWTNVARTGASPVFNPFCGDSCCVFTDTPYVPTDALLSLGTTLLGCSEPANGLINGVTKTDATGICLADRMGASTCFGSL</sequence>
<feature type="signal peptide" evidence="1">
    <location>
        <begin position="1"/>
        <end position="20"/>
    </location>
</feature>
<feature type="chain" id="PRO_5041907985" description="Hydrophobin" evidence="1">
    <location>
        <begin position="21"/>
        <end position="140"/>
    </location>
</feature>
<evidence type="ECO:0008006" key="4">
    <source>
        <dbReference type="Google" id="ProtNLM"/>
    </source>
</evidence>